<feature type="compositionally biased region" description="Basic and acidic residues" evidence="1">
    <location>
        <begin position="59"/>
        <end position="70"/>
    </location>
</feature>
<dbReference type="Proteomes" id="UP000594263">
    <property type="component" value="Unplaced"/>
</dbReference>
<accession>A0A7N0UL58</accession>
<organism evidence="2 3">
    <name type="scientific">Kalanchoe fedtschenkoi</name>
    <name type="common">Lavender scallops</name>
    <name type="synonym">South American air plant</name>
    <dbReference type="NCBI Taxonomy" id="63787"/>
    <lineage>
        <taxon>Eukaryota</taxon>
        <taxon>Viridiplantae</taxon>
        <taxon>Streptophyta</taxon>
        <taxon>Embryophyta</taxon>
        <taxon>Tracheophyta</taxon>
        <taxon>Spermatophyta</taxon>
        <taxon>Magnoliopsida</taxon>
        <taxon>eudicotyledons</taxon>
        <taxon>Gunneridae</taxon>
        <taxon>Pentapetalae</taxon>
        <taxon>Saxifragales</taxon>
        <taxon>Crassulaceae</taxon>
        <taxon>Kalanchoe</taxon>
    </lineage>
</organism>
<dbReference type="EnsemblPlants" id="Kaladp0071s0346.1.v1.1">
    <property type="protein sequence ID" value="Kaladp0071s0346.1.v1.1"/>
    <property type="gene ID" value="Kaladp0071s0346.v1.1"/>
</dbReference>
<evidence type="ECO:0000256" key="1">
    <source>
        <dbReference type="SAM" id="MobiDB-lite"/>
    </source>
</evidence>
<evidence type="ECO:0000313" key="3">
    <source>
        <dbReference type="Proteomes" id="UP000594263"/>
    </source>
</evidence>
<evidence type="ECO:0000313" key="2">
    <source>
        <dbReference type="EnsemblPlants" id="Kaladp0071s0346.1.v1.1"/>
    </source>
</evidence>
<protein>
    <submittedName>
        <fullName evidence="2">Uncharacterized protein</fullName>
    </submittedName>
</protein>
<reference evidence="2" key="1">
    <citation type="submission" date="2021-01" db="UniProtKB">
        <authorList>
            <consortium name="EnsemblPlants"/>
        </authorList>
    </citation>
    <scope>IDENTIFICATION</scope>
</reference>
<keyword evidence="3" id="KW-1185">Reference proteome</keyword>
<dbReference type="AlphaFoldDB" id="A0A7N0UL58"/>
<sequence length="127" mass="13814">MALTLRILQDIGYFLSPGERSCDALGLMEQLSERSAAAIAEAHGMLGNEAPKAILRETHSKSAKACHPDTSDNQPGGLSRFAPDMLPERQVLDFSECETPNKEKEVRRGSPSVKLLSPSSYLVKGCR</sequence>
<proteinExistence type="predicted"/>
<name>A0A7N0UL58_KALFE</name>
<dbReference type="Gramene" id="Kaladp0071s0346.1.v1.1">
    <property type="protein sequence ID" value="Kaladp0071s0346.1.v1.1"/>
    <property type="gene ID" value="Kaladp0071s0346.v1.1"/>
</dbReference>
<feature type="region of interest" description="Disordered" evidence="1">
    <location>
        <begin position="59"/>
        <end position="79"/>
    </location>
</feature>